<dbReference type="Proteomes" id="UP001189429">
    <property type="component" value="Unassembled WGS sequence"/>
</dbReference>
<gene>
    <name evidence="2" type="ORF">PCOR1329_LOCUS41762</name>
</gene>
<dbReference type="InterPro" id="IPR018247">
    <property type="entry name" value="EF_Hand_1_Ca_BS"/>
</dbReference>
<evidence type="ECO:0008006" key="4">
    <source>
        <dbReference type="Google" id="ProtNLM"/>
    </source>
</evidence>
<organism evidence="2 3">
    <name type="scientific">Prorocentrum cordatum</name>
    <dbReference type="NCBI Taxonomy" id="2364126"/>
    <lineage>
        <taxon>Eukaryota</taxon>
        <taxon>Sar</taxon>
        <taxon>Alveolata</taxon>
        <taxon>Dinophyceae</taxon>
        <taxon>Prorocentrales</taxon>
        <taxon>Prorocentraceae</taxon>
        <taxon>Prorocentrum</taxon>
    </lineage>
</organism>
<accession>A0ABN9TS41</accession>
<reference evidence="2" key="1">
    <citation type="submission" date="2023-10" db="EMBL/GenBank/DDBJ databases">
        <authorList>
            <person name="Chen Y."/>
            <person name="Shah S."/>
            <person name="Dougan E. K."/>
            <person name="Thang M."/>
            <person name="Chan C."/>
        </authorList>
    </citation>
    <scope>NUCLEOTIDE SEQUENCE [LARGE SCALE GENOMIC DNA]</scope>
</reference>
<comment type="caution">
    <text evidence="2">The sequence shown here is derived from an EMBL/GenBank/DDBJ whole genome shotgun (WGS) entry which is preliminary data.</text>
</comment>
<feature type="coiled-coil region" evidence="1">
    <location>
        <begin position="208"/>
        <end position="285"/>
    </location>
</feature>
<evidence type="ECO:0000313" key="3">
    <source>
        <dbReference type="Proteomes" id="UP001189429"/>
    </source>
</evidence>
<keyword evidence="1" id="KW-0175">Coiled coil</keyword>
<protein>
    <recommendedName>
        <fullName evidence="4">EF-hand domain-containing protein</fullName>
    </recommendedName>
</protein>
<name>A0ABN9TS41_9DINO</name>
<dbReference type="PROSITE" id="PS00018">
    <property type="entry name" value="EF_HAND_1"/>
    <property type="match status" value="1"/>
</dbReference>
<proteinExistence type="predicted"/>
<evidence type="ECO:0000256" key="1">
    <source>
        <dbReference type="SAM" id="Coils"/>
    </source>
</evidence>
<keyword evidence="3" id="KW-1185">Reference proteome</keyword>
<feature type="coiled-coil region" evidence="1">
    <location>
        <begin position="156"/>
        <end position="184"/>
    </location>
</feature>
<sequence length="476" mass="52787">MLYFWDDRDGADFSGWYFGMEVGGDQVWAHHADRLCSAPPATGWKVPFGGPGDPTLTVTAAPDTSSPAPQQVVQEIQQYMGLQQTQPQHVAAAVAQPVSAAAVQPVQQLVQVMDPATQLAQQQAQMMQLQQQQLLQYQQVALHQQQLAQQQQFMQMAALQQQAAQLAERRRQDELRRARELEMAKKRAVDKATMAIMSAVNKLRTASVENFEALCQELDEVLEKELQNTGAQKERIAAQAEGGKAQAQRMVELIRQRRQQHEDMVAAEEKRRRDMDERAQTLLEELGKLLADTQSQSRQLVELVGPLESSSQPEGGGLTSEQVQATARAVELFAKETEKLSRACALFKQQKAPELANLERSLAMPPRFPNLKELVTKPADIGPKVRSLIQEAEELERAAGAAVETSAAAGEAAGRRIRARLATDGLRASFERYDHDGDKMLSASEVRSYAKGEFDFVVPQDALDSIWKNLVPEDPT</sequence>
<feature type="non-terminal residue" evidence="2">
    <location>
        <position position="476"/>
    </location>
</feature>
<evidence type="ECO:0000313" key="2">
    <source>
        <dbReference type="EMBL" id="CAK0848932.1"/>
    </source>
</evidence>
<dbReference type="EMBL" id="CAUYUJ010015022">
    <property type="protein sequence ID" value="CAK0848932.1"/>
    <property type="molecule type" value="Genomic_DNA"/>
</dbReference>